<dbReference type="EMBL" id="CP055902">
    <property type="protein sequence ID" value="QKX61482.1"/>
    <property type="molecule type" value="Genomic_DNA"/>
</dbReference>
<evidence type="ECO:0008006" key="10">
    <source>
        <dbReference type="Google" id="ProtNLM"/>
    </source>
</evidence>
<dbReference type="Pfam" id="PF07731">
    <property type="entry name" value="Cu-oxidase_2"/>
    <property type="match status" value="1"/>
</dbReference>
<dbReference type="Pfam" id="PF07732">
    <property type="entry name" value="Cu-oxidase_3"/>
    <property type="match status" value="1"/>
</dbReference>
<dbReference type="PROSITE" id="PS00079">
    <property type="entry name" value="MULTICOPPER_OXIDASE1"/>
    <property type="match status" value="2"/>
</dbReference>
<dbReference type="InterPro" id="IPR001117">
    <property type="entry name" value="Cu-oxidase_2nd"/>
</dbReference>
<dbReference type="PANTHER" id="PTHR11709">
    <property type="entry name" value="MULTI-COPPER OXIDASE"/>
    <property type="match status" value="1"/>
</dbReference>
<dbReference type="GO" id="GO:0033573">
    <property type="term" value="C:high-affinity iron permease complex"/>
    <property type="evidence" value="ECO:0007669"/>
    <property type="project" value="TreeGrafter"/>
</dbReference>
<protein>
    <recommendedName>
        <fullName evidence="10">Laccase</fullName>
    </recommendedName>
</protein>
<dbReference type="CDD" id="cd13851">
    <property type="entry name" value="CuRO_1_Fet3p"/>
    <property type="match status" value="1"/>
</dbReference>
<dbReference type="Gene3D" id="2.60.40.420">
    <property type="entry name" value="Cupredoxins - blue copper proteins"/>
    <property type="match status" value="3"/>
</dbReference>
<dbReference type="GeneID" id="55996121"/>
<dbReference type="Pfam" id="PF00394">
    <property type="entry name" value="Cu-oxidase"/>
    <property type="match status" value="1"/>
</dbReference>
<evidence type="ECO:0000259" key="5">
    <source>
        <dbReference type="Pfam" id="PF00394"/>
    </source>
</evidence>
<dbReference type="KEGG" id="trg:TRUGW13939_08633"/>
<evidence type="ECO:0000259" key="7">
    <source>
        <dbReference type="Pfam" id="PF07732"/>
    </source>
</evidence>
<dbReference type="InterPro" id="IPR045087">
    <property type="entry name" value="Cu-oxidase_fam"/>
</dbReference>
<dbReference type="InterPro" id="IPR011706">
    <property type="entry name" value="Cu-oxidase_C"/>
</dbReference>
<dbReference type="InterPro" id="IPR002355">
    <property type="entry name" value="Cu_oxidase_Cu_BS"/>
</dbReference>
<dbReference type="SUPFAM" id="SSF49503">
    <property type="entry name" value="Cupredoxins"/>
    <property type="match status" value="3"/>
</dbReference>
<keyword evidence="9" id="KW-1185">Reference proteome</keyword>
<organism evidence="8 9">
    <name type="scientific">Talaromyces rugulosus</name>
    <name type="common">Penicillium rugulosum</name>
    <dbReference type="NCBI Taxonomy" id="121627"/>
    <lineage>
        <taxon>Eukaryota</taxon>
        <taxon>Fungi</taxon>
        <taxon>Dikarya</taxon>
        <taxon>Ascomycota</taxon>
        <taxon>Pezizomycotina</taxon>
        <taxon>Eurotiomycetes</taxon>
        <taxon>Eurotiomycetidae</taxon>
        <taxon>Eurotiales</taxon>
        <taxon>Trichocomaceae</taxon>
        <taxon>Talaromyces</taxon>
        <taxon>Talaromyces sect. Islandici</taxon>
    </lineage>
</organism>
<dbReference type="AlphaFoldDB" id="A0A7H8R548"/>
<dbReference type="GO" id="GO:0010106">
    <property type="term" value="P:cellular response to iron ion starvation"/>
    <property type="evidence" value="ECO:0007669"/>
    <property type="project" value="TreeGrafter"/>
</dbReference>
<feature type="domain" description="Plastocyanin-like" evidence="6">
    <location>
        <begin position="413"/>
        <end position="573"/>
    </location>
</feature>
<dbReference type="GO" id="GO:0004322">
    <property type="term" value="F:ferroxidase activity"/>
    <property type="evidence" value="ECO:0007669"/>
    <property type="project" value="TreeGrafter"/>
</dbReference>
<evidence type="ECO:0000256" key="4">
    <source>
        <dbReference type="ARBA" id="ARBA00023008"/>
    </source>
</evidence>
<keyword evidence="3" id="KW-0560">Oxidoreductase</keyword>
<feature type="domain" description="Plastocyanin-like" evidence="7">
    <location>
        <begin position="33"/>
        <end position="149"/>
    </location>
</feature>
<dbReference type="OrthoDB" id="2121828at2759"/>
<sequence length="633" mass="70963">MFLSQFILKIIIALYLSSFPFSYAAVVTYNWDIGWITVNPDGEFTRPVIAINNEWPSPTLRANINDTVIVNVHNSLGNQSMTLHWHGIFQRDNNANDGAPMASQCPIIPGASYTYKFKVDQPGTYWYHSHSPSQYVDGLRGPLIIHDPNNPYDYDEEIVMTITDWYHGILECGSYLGEITLTKNTEQAADLHVEYLCNISRFLFCFDVFSVDELMKIAVAKNPWGGASPVPIRALINDSPSTEFFVQSNRTYFLRVINMSALSSFLLYLEDHNFTVIEADGVYTKPFTVDNLFFGSAQRYGVLLKTQPTSAKNYAMLAAMNVVDLDSRAIPNTGFQPNASIPIVYNASNPIIKTAPYVYTFEIWDDNDLTPYDEAPLLGQGGVDQQFVLNLSFFQQTTPGNEQYRSGFNNITYIPQQVPTLYTALSADYDAVNADVYGKYTNSLVLGGSNIVELVINNLDETPHPIHVHGHNVQLAARGAGVYTHSNVKTDGPAIGNFGNAISEWDSFGNQFNKSEDQVIFNSTPMRRDTWFINPLSFYIVRFRADNPGIWLLHCHMEWHMDAGLMLTIVEDPLRLQDTQSSIPEQMQHICRKQSIPLEGNAAGNSDNYLDLTGQITIASLTYGSAYPPTPIE</sequence>
<proteinExistence type="inferred from homology"/>
<keyword evidence="4" id="KW-0186">Copper</keyword>
<evidence type="ECO:0000256" key="2">
    <source>
        <dbReference type="ARBA" id="ARBA00022723"/>
    </source>
</evidence>
<evidence type="ECO:0000256" key="3">
    <source>
        <dbReference type="ARBA" id="ARBA00023002"/>
    </source>
</evidence>
<dbReference type="PROSITE" id="PS00080">
    <property type="entry name" value="MULTICOPPER_OXIDASE2"/>
    <property type="match status" value="1"/>
</dbReference>
<dbReference type="PANTHER" id="PTHR11709:SF361">
    <property type="entry name" value="IRON TRANSPORT MULTICOPPER OXIDASE FET3"/>
    <property type="match status" value="1"/>
</dbReference>
<accession>A0A7H8R548</accession>
<dbReference type="Proteomes" id="UP000509510">
    <property type="component" value="Chromosome V"/>
</dbReference>
<evidence type="ECO:0000256" key="1">
    <source>
        <dbReference type="ARBA" id="ARBA00010609"/>
    </source>
</evidence>
<reference evidence="9" key="1">
    <citation type="submission" date="2020-06" db="EMBL/GenBank/DDBJ databases">
        <title>A chromosome-scale genome assembly of Talaromyces rugulosus W13939.</title>
        <authorList>
            <person name="Wang B."/>
            <person name="Guo L."/>
            <person name="Ye K."/>
            <person name="Wang L."/>
        </authorList>
    </citation>
    <scope>NUCLEOTIDE SEQUENCE [LARGE SCALE GENOMIC DNA]</scope>
    <source>
        <strain evidence="9">W13939</strain>
    </source>
</reference>
<dbReference type="GO" id="GO:0033215">
    <property type="term" value="P:reductive iron assimilation"/>
    <property type="evidence" value="ECO:0007669"/>
    <property type="project" value="TreeGrafter"/>
</dbReference>
<comment type="similarity">
    <text evidence="1">Belongs to the multicopper oxidase family.</text>
</comment>
<gene>
    <name evidence="8" type="ORF">TRUGW13939_08633</name>
</gene>
<dbReference type="InterPro" id="IPR008972">
    <property type="entry name" value="Cupredoxin"/>
</dbReference>
<keyword evidence="2" id="KW-0479">Metal-binding</keyword>
<dbReference type="InterPro" id="IPR033138">
    <property type="entry name" value="Cu_oxidase_CS"/>
</dbReference>
<evidence type="ECO:0000259" key="6">
    <source>
        <dbReference type="Pfam" id="PF07731"/>
    </source>
</evidence>
<dbReference type="RefSeq" id="XP_035347656.1">
    <property type="nucleotide sequence ID" value="XM_035491763.1"/>
</dbReference>
<evidence type="ECO:0000313" key="9">
    <source>
        <dbReference type="Proteomes" id="UP000509510"/>
    </source>
</evidence>
<evidence type="ECO:0000313" key="8">
    <source>
        <dbReference type="EMBL" id="QKX61482.1"/>
    </source>
</evidence>
<dbReference type="InterPro" id="IPR011707">
    <property type="entry name" value="Cu-oxidase-like_N"/>
</dbReference>
<dbReference type="GO" id="GO:0005507">
    <property type="term" value="F:copper ion binding"/>
    <property type="evidence" value="ECO:0007669"/>
    <property type="project" value="InterPro"/>
</dbReference>
<name>A0A7H8R548_TALRU</name>
<feature type="domain" description="Plastocyanin-like" evidence="5">
    <location>
        <begin position="224"/>
        <end position="322"/>
    </location>
</feature>